<name>A0ABW7Q2J4_9MICO</name>
<dbReference type="InterPro" id="IPR057326">
    <property type="entry name" value="KR_dom"/>
</dbReference>
<comment type="caution">
    <text evidence="3">The sequence shown here is derived from an EMBL/GenBank/DDBJ whole genome shotgun (WGS) entry which is preliminary data.</text>
</comment>
<protein>
    <submittedName>
        <fullName evidence="3">SDR family oxidoreductase</fullName>
    </submittedName>
</protein>
<dbReference type="PRINTS" id="PR00080">
    <property type="entry name" value="SDRFAMILY"/>
</dbReference>
<dbReference type="SMART" id="SM00822">
    <property type="entry name" value="PKS_KR"/>
    <property type="match status" value="1"/>
</dbReference>
<organism evidence="3 4">
    <name type="scientific">Microbacterium alkaliflavum</name>
    <dbReference type="NCBI Taxonomy" id="3248839"/>
    <lineage>
        <taxon>Bacteria</taxon>
        <taxon>Bacillati</taxon>
        <taxon>Actinomycetota</taxon>
        <taxon>Actinomycetes</taxon>
        <taxon>Micrococcales</taxon>
        <taxon>Microbacteriaceae</taxon>
        <taxon>Microbacterium</taxon>
    </lineage>
</organism>
<evidence type="ECO:0000256" key="1">
    <source>
        <dbReference type="ARBA" id="ARBA00006484"/>
    </source>
</evidence>
<feature type="domain" description="Ketoreductase" evidence="2">
    <location>
        <begin position="20"/>
        <end position="207"/>
    </location>
</feature>
<dbReference type="RefSeq" id="WP_396638986.1">
    <property type="nucleotide sequence ID" value="NZ_JBIQWL010000001.1"/>
</dbReference>
<dbReference type="PANTHER" id="PTHR42879:SF2">
    <property type="entry name" value="3-OXOACYL-[ACYL-CARRIER-PROTEIN] REDUCTASE FABG"/>
    <property type="match status" value="1"/>
</dbReference>
<dbReference type="Gene3D" id="3.40.50.720">
    <property type="entry name" value="NAD(P)-binding Rossmann-like Domain"/>
    <property type="match status" value="1"/>
</dbReference>
<dbReference type="InterPro" id="IPR036291">
    <property type="entry name" value="NAD(P)-bd_dom_sf"/>
</dbReference>
<sequence>MSIAEAPSLDSGPAPAWRRKVAVVTGAAAGIGYSIAERLANDGFAVALIGRTPGTAQAAADTIVAAGGVAQGYDADVADRERVDAAVAAIRADFGPISVVVANAAVAPQQPFLEMTADQWNSIIDINLTGTFHTVQSCLPDLVAAGWGRVILISSSSAQRGAPRMAHYAASKGGQLALTKALAVEFARTGITVNTVVPSSIDTPSVEKKRADGKIPPAEDMAKFIPVGRMGTGADIAGAVSYLASDDTSYVTGQTISVNGGSFIG</sequence>
<evidence type="ECO:0000259" key="2">
    <source>
        <dbReference type="SMART" id="SM00822"/>
    </source>
</evidence>
<keyword evidence="4" id="KW-1185">Reference proteome</keyword>
<accession>A0ABW7Q2J4</accession>
<dbReference type="EMBL" id="JBIQWL010000001">
    <property type="protein sequence ID" value="MFH8249034.1"/>
    <property type="molecule type" value="Genomic_DNA"/>
</dbReference>
<dbReference type="Pfam" id="PF13561">
    <property type="entry name" value="adh_short_C2"/>
    <property type="match status" value="1"/>
</dbReference>
<dbReference type="PRINTS" id="PR00081">
    <property type="entry name" value="GDHRDH"/>
</dbReference>
<reference evidence="3 4" key="1">
    <citation type="submission" date="2024-09" db="EMBL/GenBank/DDBJ databases">
        <authorList>
            <person name="Pan X."/>
        </authorList>
    </citation>
    <scope>NUCLEOTIDE SEQUENCE [LARGE SCALE GENOMIC DNA]</scope>
    <source>
        <strain evidence="3 4">B2969</strain>
    </source>
</reference>
<dbReference type="SUPFAM" id="SSF51735">
    <property type="entry name" value="NAD(P)-binding Rossmann-fold domains"/>
    <property type="match status" value="1"/>
</dbReference>
<dbReference type="PANTHER" id="PTHR42879">
    <property type="entry name" value="3-OXOACYL-(ACYL-CARRIER-PROTEIN) REDUCTASE"/>
    <property type="match status" value="1"/>
</dbReference>
<dbReference type="InterPro" id="IPR050259">
    <property type="entry name" value="SDR"/>
</dbReference>
<evidence type="ECO:0000313" key="3">
    <source>
        <dbReference type="EMBL" id="MFH8249034.1"/>
    </source>
</evidence>
<comment type="similarity">
    <text evidence="1">Belongs to the short-chain dehydrogenases/reductases (SDR) family.</text>
</comment>
<proteinExistence type="inferred from homology"/>
<evidence type="ECO:0000313" key="4">
    <source>
        <dbReference type="Proteomes" id="UP001610861"/>
    </source>
</evidence>
<dbReference type="InterPro" id="IPR002347">
    <property type="entry name" value="SDR_fam"/>
</dbReference>
<gene>
    <name evidence="3" type="ORF">ACH3VR_01540</name>
</gene>
<dbReference type="Proteomes" id="UP001610861">
    <property type="component" value="Unassembled WGS sequence"/>
</dbReference>